<keyword evidence="2" id="KW-1185">Reference proteome</keyword>
<name>A0AA45WNM0_9AQUI</name>
<comment type="caution">
    <text evidence="1">The sequence shown here is derived from an EMBL/GenBank/DDBJ whole genome shotgun (WGS) entry which is preliminary data.</text>
</comment>
<evidence type="ECO:0000313" key="2">
    <source>
        <dbReference type="Proteomes" id="UP001157947"/>
    </source>
</evidence>
<gene>
    <name evidence="1" type="ORF">SAMN06264868_11741</name>
</gene>
<evidence type="ECO:0000313" key="1">
    <source>
        <dbReference type="EMBL" id="SMP18454.1"/>
    </source>
</evidence>
<dbReference type="EMBL" id="FXTX01000017">
    <property type="protein sequence ID" value="SMP18454.1"/>
    <property type="molecule type" value="Genomic_DNA"/>
</dbReference>
<protein>
    <submittedName>
        <fullName evidence="1">Uncharacterized protein</fullName>
    </submittedName>
</protein>
<dbReference type="AlphaFoldDB" id="A0AA45WNM0"/>
<accession>A0AA45WNM0</accession>
<feature type="non-terminal residue" evidence="1">
    <location>
        <position position="184"/>
    </location>
</feature>
<dbReference type="Proteomes" id="UP001157947">
    <property type="component" value="Unassembled WGS sequence"/>
</dbReference>
<reference evidence="1" key="1">
    <citation type="submission" date="2017-05" db="EMBL/GenBank/DDBJ databases">
        <authorList>
            <person name="Varghese N."/>
            <person name="Submissions S."/>
        </authorList>
    </citation>
    <scope>NUCLEOTIDE SEQUENCE</scope>
    <source>
        <strain evidence="1">DSM 18763</strain>
    </source>
</reference>
<sequence>MSSIILSYSLTLPQSIYPYLDYLISINKRKINNWINNLWNNETLNKLKQTGKALTILKKDIKNEEKWIPSRVYRNSLELTGQILRSQIERKEIYEFITKYPCTIFWNENYLADYLQKSPLFVLNIQRQIKKQFKKGYIEKDYLKAVKPKFDADIFITSADDSIENGQFKKLQFYRKNGLWFMKL</sequence>
<organism evidence="1 2">
    <name type="scientific">Venenivibrio stagnispumantis</name>
    <dbReference type="NCBI Taxonomy" id="407998"/>
    <lineage>
        <taxon>Bacteria</taxon>
        <taxon>Pseudomonadati</taxon>
        <taxon>Aquificota</taxon>
        <taxon>Aquificia</taxon>
        <taxon>Aquificales</taxon>
        <taxon>Hydrogenothermaceae</taxon>
        <taxon>Venenivibrio</taxon>
    </lineage>
</organism>
<proteinExistence type="predicted"/>